<dbReference type="PANTHER" id="PTHR30532:SF29">
    <property type="entry name" value="FE(3+) DICITRATE-BINDING PERIPLASMIC PROTEIN"/>
    <property type="match status" value="1"/>
</dbReference>
<accession>A0A1Z4KR34</accession>
<comment type="similarity">
    <text evidence="2">Belongs to the bacterial solute-binding protein 8 family.</text>
</comment>
<keyword evidence="3" id="KW-0813">Transport</keyword>
<evidence type="ECO:0000256" key="3">
    <source>
        <dbReference type="ARBA" id="ARBA00022448"/>
    </source>
</evidence>
<evidence type="ECO:0000256" key="1">
    <source>
        <dbReference type="ARBA" id="ARBA00004196"/>
    </source>
</evidence>
<feature type="domain" description="Fe/B12 periplasmic-binding" evidence="5">
    <location>
        <begin position="37"/>
        <end position="300"/>
    </location>
</feature>
<comment type="subcellular location">
    <subcellularLocation>
        <location evidence="1">Cell envelope</location>
    </subcellularLocation>
</comment>
<evidence type="ECO:0000313" key="7">
    <source>
        <dbReference type="Proteomes" id="UP000217507"/>
    </source>
</evidence>
<dbReference type="Proteomes" id="UP000217507">
    <property type="component" value="Chromosome"/>
</dbReference>
<dbReference type="Gene3D" id="3.40.50.1980">
    <property type="entry name" value="Nitrogenase molybdenum iron protein domain"/>
    <property type="match status" value="2"/>
</dbReference>
<dbReference type="InterPro" id="IPR051313">
    <property type="entry name" value="Bact_iron-sidero_bind"/>
</dbReference>
<evidence type="ECO:0000259" key="5">
    <source>
        <dbReference type="PROSITE" id="PS50983"/>
    </source>
</evidence>
<dbReference type="PROSITE" id="PS50983">
    <property type="entry name" value="FE_B12_PBP"/>
    <property type="match status" value="1"/>
</dbReference>
<dbReference type="GO" id="GO:0030288">
    <property type="term" value="C:outer membrane-bounded periplasmic space"/>
    <property type="evidence" value="ECO:0007669"/>
    <property type="project" value="TreeGrafter"/>
</dbReference>
<reference evidence="6 7" key="1">
    <citation type="submission" date="2017-06" db="EMBL/GenBank/DDBJ databases">
        <title>Genome sequencing of cyanobaciteial culture collection at National Institute for Environmental Studies (NIES).</title>
        <authorList>
            <person name="Hirose Y."/>
            <person name="Shimura Y."/>
            <person name="Fujisawa T."/>
            <person name="Nakamura Y."/>
            <person name="Kawachi M."/>
        </authorList>
    </citation>
    <scope>NUCLEOTIDE SEQUENCE [LARGE SCALE GENOMIC DNA]</scope>
    <source>
        <strain evidence="6 7">NIES-23</strain>
    </source>
</reference>
<dbReference type="AlphaFoldDB" id="A0A1Z4KR34"/>
<dbReference type="PROSITE" id="PS51318">
    <property type="entry name" value="TAT"/>
    <property type="match status" value="1"/>
</dbReference>
<name>A0A1Z4KR34_ANAVA</name>
<dbReference type="SUPFAM" id="SSF53807">
    <property type="entry name" value="Helical backbone' metal receptor"/>
    <property type="match status" value="1"/>
</dbReference>
<dbReference type="PROSITE" id="PS51257">
    <property type="entry name" value="PROKAR_LIPOPROTEIN"/>
    <property type="match status" value="1"/>
</dbReference>
<protein>
    <submittedName>
        <fullName evidence="6">Iron(III) ABC transporter, periplasmic iron-compound-binding protein</fullName>
    </submittedName>
</protein>
<evidence type="ECO:0000256" key="2">
    <source>
        <dbReference type="ARBA" id="ARBA00008814"/>
    </source>
</evidence>
<dbReference type="EMBL" id="AP018216">
    <property type="protein sequence ID" value="BAY71353.1"/>
    <property type="molecule type" value="Genomic_DNA"/>
</dbReference>
<dbReference type="InterPro" id="IPR002491">
    <property type="entry name" value="ABC_transptr_periplasmic_BD"/>
</dbReference>
<dbReference type="GO" id="GO:1901678">
    <property type="term" value="P:iron coordination entity transport"/>
    <property type="evidence" value="ECO:0007669"/>
    <property type="project" value="UniProtKB-ARBA"/>
</dbReference>
<proteinExistence type="inferred from homology"/>
<dbReference type="PRINTS" id="PR01715">
    <property type="entry name" value="FERRIBNDNGPP"/>
</dbReference>
<evidence type="ECO:0000313" key="6">
    <source>
        <dbReference type="EMBL" id="BAY71353.1"/>
    </source>
</evidence>
<keyword evidence="4" id="KW-0732">Signal</keyword>
<evidence type="ECO:0000256" key="4">
    <source>
        <dbReference type="ARBA" id="ARBA00022729"/>
    </source>
</evidence>
<sequence length="300" mass="33697">MSKFTRRAFLTTATASALTVACGQREQPQTSNQTATRVIALEWVYAENLLALGIQPVGVADIQGYKQYVNVQPSLTESVVDVGTRQEPNLEAIAQLKPDLILGVELRHKTIYDTLSAIAPTLIFNPYPSAENSNQLDEMQQTFRKIAERVNRQDVGEKVLQQMQTQFQTAATRIKNTQKPDFVLGQFSDNAPQIRLFTDNSMATQILTAIGLKNAWKGEFDRFGFNTVWIEALPTVETANFIYISAPNSPYKQQLETNPVWQRLQFVQQKRLYAIAPDTWLFGGPLSAQVLLQKVIDTLT</sequence>
<dbReference type="PANTHER" id="PTHR30532">
    <property type="entry name" value="IRON III DICITRATE-BINDING PERIPLASMIC PROTEIN"/>
    <property type="match status" value="1"/>
</dbReference>
<dbReference type="CDD" id="cd01146">
    <property type="entry name" value="FhuD"/>
    <property type="match status" value="1"/>
</dbReference>
<dbReference type="InterPro" id="IPR006311">
    <property type="entry name" value="TAT_signal"/>
</dbReference>
<organism evidence="6 7">
    <name type="scientific">Trichormus variabilis NIES-23</name>
    <dbReference type="NCBI Taxonomy" id="1973479"/>
    <lineage>
        <taxon>Bacteria</taxon>
        <taxon>Bacillati</taxon>
        <taxon>Cyanobacteriota</taxon>
        <taxon>Cyanophyceae</taxon>
        <taxon>Nostocales</taxon>
        <taxon>Nostocaceae</taxon>
        <taxon>Trichormus</taxon>
    </lineage>
</organism>
<gene>
    <name evidence="6" type="ORF">NIES23_41710</name>
</gene>
<dbReference type="Pfam" id="PF01497">
    <property type="entry name" value="Peripla_BP_2"/>
    <property type="match status" value="1"/>
</dbReference>